<protein>
    <submittedName>
        <fullName evidence="3">Aldo keto reductase</fullName>
    </submittedName>
</protein>
<dbReference type="CDD" id="cd19088">
    <property type="entry name" value="AKR_AKR13B1"/>
    <property type="match status" value="1"/>
</dbReference>
<dbReference type="SUPFAM" id="SSF51430">
    <property type="entry name" value="NAD(P)-linked oxidoreductase"/>
    <property type="match status" value="1"/>
</dbReference>
<dbReference type="InterPro" id="IPR036812">
    <property type="entry name" value="NAD(P)_OxRdtase_dom_sf"/>
</dbReference>
<dbReference type="InterPro" id="IPR018170">
    <property type="entry name" value="Aldo/ket_reductase_CS"/>
</dbReference>
<dbReference type="PANTHER" id="PTHR43625:SF40">
    <property type="entry name" value="ALDO-KETO REDUCTASE YAKC [NADP(+)]"/>
    <property type="match status" value="1"/>
</dbReference>
<dbReference type="PRINTS" id="PR00069">
    <property type="entry name" value="ALDKETRDTASE"/>
</dbReference>
<feature type="domain" description="NADP-dependent oxidoreductase" evidence="2">
    <location>
        <begin position="16"/>
        <end position="290"/>
    </location>
</feature>
<organism evidence="3 4">
    <name type="scientific">Brachionus plicatilis</name>
    <name type="common">Marine rotifer</name>
    <name type="synonym">Brachionus muelleri</name>
    <dbReference type="NCBI Taxonomy" id="10195"/>
    <lineage>
        <taxon>Eukaryota</taxon>
        <taxon>Metazoa</taxon>
        <taxon>Spiralia</taxon>
        <taxon>Gnathifera</taxon>
        <taxon>Rotifera</taxon>
        <taxon>Eurotatoria</taxon>
        <taxon>Monogononta</taxon>
        <taxon>Pseudotrocha</taxon>
        <taxon>Ploima</taxon>
        <taxon>Brachionidae</taxon>
        <taxon>Brachionus</taxon>
    </lineage>
</organism>
<dbReference type="OrthoDB" id="48988at2759"/>
<comment type="caution">
    <text evidence="3">The sequence shown here is derived from an EMBL/GenBank/DDBJ whole genome shotgun (WGS) entry which is preliminary data.</text>
</comment>
<dbReference type="GO" id="GO:0005737">
    <property type="term" value="C:cytoplasm"/>
    <property type="evidence" value="ECO:0007669"/>
    <property type="project" value="TreeGrafter"/>
</dbReference>
<accession>A0A3M7SI49</accession>
<dbReference type="InterPro" id="IPR050791">
    <property type="entry name" value="Aldo-Keto_reductase"/>
</dbReference>
<dbReference type="InterPro" id="IPR020471">
    <property type="entry name" value="AKR"/>
</dbReference>
<evidence type="ECO:0000259" key="2">
    <source>
        <dbReference type="Pfam" id="PF00248"/>
    </source>
</evidence>
<dbReference type="PANTHER" id="PTHR43625">
    <property type="entry name" value="AFLATOXIN B1 ALDEHYDE REDUCTASE"/>
    <property type="match status" value="1"/>
</dbReference>
<dbReference type="GO" id="GO:0016491">
    <property type="term" value="F:oxidoreductase activity"/>
    <property type="evidence" value="ECO:0007669"/>
    <property type="project" value="UniProtKB-KW"/>
</dbReference>
<dbReference type="InterPro" id="IPR023210">
    <property type="entry name" value="NADP_OxRdtase_dom"/>
</dbReference>
<name>A0A3M7SI49_BRAPC</name>
<sequence length="291" mass="32340">MQFKTLSSTGIKISAIGLGAMPLSLSRRPPEDKAIQVIHRALDLGVNFIDTADSYCLDENDKHHNEKLITKALETYKGDFGSSVGSVQEVIVATKGGLLRPNGDWTVHGEPNHIRRTIKESFEALGGFYPIPLWQLHAVDPKYPLESTFVPIKEAVDMGLIKHVGVSNFSVEQIERAMKIVPIVSVQNQHNPWHRNPEFDGVLEFCEKKNLIFLPWSPVGGGYRYKQLLNVKPLNDLASAKNCTVYSLILAWLRQKSPCVVPIPGASRNSSIEDSVSSLNVVITQQEMKIC</sequence>
<dbReference type="STRING" id="10195.A0A3M7SI49"/>
<keyword evidence="4" id="KW-1185">Reference proteome</keyword>
<reference evidence="3 4" key="1">
    <citation type="journal article" date="2018" name="Sci. Rep.">
        <title>Genomic signatures of local adaptation to the degree of environmental predictability in rotifers.</title>
        <authorList>
            <person name="Franch-Gras L."/>
            <person name="Hahn C."/>
            <person name="Garcia-Roger E.M."/>
            <person name="Carmona M.J."/>
            <person name="Serra M."/>
            <person name="Gomez A."/>
        </authorList>
    </citation>
    <scope>NUCLEOTIDE SEQUENCE [LARGE SCALE GENOMIC DNA]</scope>
    <source>
        <strain evidence="3">HYR1</strain>
    </source>
</reference>
<keyword evidence="1" id="KW-0560">Oxidoreductase</keyword>
<evidence type="ECO:0000313" key="3">
    <source>
        <dbReference type="EMBL" id="RNA35453.1"/>
    </source>
</evidence>
<dbReference type="Gene3D" id="3.20.20.100">
    <property type="entry name" value="NADP-dependent oxidoreductase domain"/>
    <property type="match status" value="1"/>
</dbReference>
<evidence type="ECO:0000256" key="1">
    <source>
        <dbReference type="ARBA" id="ARBA00023002"/>
    </source>
</evidence>
<dbReference type="AlphaFoldDB" id="A0A3M7SI49"/>
<dbReference type="Proteomes" id="UP000276133">
    <property type="component" value="Unassembled WGS sequence"/>
</dbReference>
<proteinExistence type="predicted"/>
<dbReference type="PROSITE" id="PS00062">
    <property type="entry name" value="ALDOKETO_REDUCTASE_2"/>
    <property type="match status" value="1"/>
</dbReference>
<dbReference type="EMBL" id="REGN01001323">
    <property type="protein sequence ID" value="RNA35453.1"/>
    <property type="molecule type" value="Genomic_DNA"/>
</dbReference>
<dbReference type="Pfam" id="PF00248">
    <property type="entry name" value="Aldo_ket_red"/>
    <property type="match status" value="1"/>
</dbReference>
<evidence type="ECO:0000313" key="4">
    <source>
        <dbReference type="Proteomes" id="UP000276133"/>
    </source>
</evidence>
<gene>
    <name evidence="3" type="ORF">BpHYR1_010494</name>
</gene>